<sequence>MPDQRPNSSDLPTSRQRSRELVETTLPILALMLLLLLGFTTVQPFLPAILWGIFLSVSLRPVHDRLTRALRGKRGRASVLLGVILVVLLVLPILGLSRSLIAFIPDALVWFSEQGTDLIGAEVGEIDVERNPITGEITSIWDTVIRDLQFIRNHFGEELKPVAFWLIREGRFVGVFVMEFAVGVLLAVILLHRADGLSRAAAALLQRVGGAFALELADQAVVTIRSTVLGVLGSAAAQASVASVAYFIVGVPHWPILALLTLMLGLVQVGPILVWLPVAFWLWSNEAVGMAVFMCIWGMLVVGLTDNVVKSFVVSRGAHLPAILALFGAIGGLLAWGVVGIFLGPVILAVCYQLVLRWMESEEDAPAEAGAEPLD</sequence>
<evidence type="ECO:0000256" key="6">
    <source>
        <dbReference type="ARBA" id="ARBA00022989"/>
    </source>
</evidence>
<evidence type="ECO:0000256" key="2">
    <source>
        <dbReference type="ARBA" id="ARBA00009773"/>
    </source>
</evidence>
<keyword evidence="10" id="KW-1185">Reference proteome</keyword>
<evidence type="ECO:0000256" key="8">
    <source>
        <dbReference type="SAM" id="Phobius"/>
    </source>
</evidence>
<evidence type="ECO:0000256" key="7">
    <source>
        <dbReference type="ARBA" id="ARBA00023136"/>
    </source>
</evidence>
<feature type="transmembrane region" description="Helical" evidence="8">
    <location>
        <begin position="21"/>
        <end position="39"/>
    </location>
</feature>
<evidence type="ECO:0000313" key="9">
    <source>
        <dbReference type="EMBL" id="MFC3142613.1"/>
    </source>
</evidence>
<feature type="transmembrane region" description="Helical" evidence="8">
    <location>
        <begin position="75"/>
        <end position="96"/>
    </location>
</feature>
<evidence type="ECO:0000256" key="3">
    <source>
        <dbReference type="ARBA" id="ARBA00022448"/>
    </source>
</evidence>
<proteinExistence type="inferred from homology"/>
<name>A0ABV7GQT3_9RHOB</name>
<reference evidence="10" key="1">
    <citation type="journal article" date="2019" name="Int. J. Syst. Evol. Microbiol.">
        <title>The Global Catalogue of Microorganisms (GCM) 10K type strain sequencing project: providing services to taxonomists for standard genome sequencing and annotation.</title>
        <authorList>
            <consortium name="The Broad Institute Genomics Platform"/>
            <consortium name="The Broad Institute Genome Sequencing Center for Infectious Disease"/>
            <person name="Wu L."/>
            <person name="Ma J."/>
        </authorList>
    </citation>
    <scope>NUCLEOTIDE SEQUENCE [LARGE SCALE GENOMIC DNA]</scope>
    <source>
        <strain evidence="10">KCTC 52366</strain>
    </source>
</reference>
<dbReference type="Proteomes" id="UP001595632">
    <property type="component" value="Unassembled WGS sequence"/>
</dbReference>
<keyword evidence="6 8" id="KW-1133">Transmembrane helix</keyword>
<keyword evidence="3" id="KW-0813">Transport</keyword>
<keyword evidence="7 8" id="KW-0472">Membrane</keyword>
<evidence type="ECO:0000256" key="4">
    <source>
        <dbReference type="ARBA" id="ARBA00022475"/>
    </source>
</evidence>
<comment type="subcellular location">
    <subcellularLocation>
        <location evidence="1">Cell membrane</location>
        <topology evidence="1">Multi-pass membrane protein</topology>
    </subcellularLocation>
</comment>
<feature type="transmembrane region" description="Helical" evidence="8">
    <location>
        <begin position="254"/>
        <end position="276"/>
    </location>
</feature>
<feature type="transmembrane region" description="Helical" evidence="8">
    <location>
        <begin position="325"/>
        <end position="352"/>
    </location>
</feature>
<comment type="caution">
    <text evidence="9">The sequence shown here is derived from an EMBL/GenBank/DDBJ whole genome shotgun (WGS) entry which is preliminary data.</text>
</comment>
<evidence type="ECO:0000256" key="1">
    <source>
        <dbReference type="ARBA" id="ARBA00004651"/>
    </source>
</evidence>
<evidence type="ECO:0000313" key="10">
    <source>
        <dbReference type="Proteomes" id="UP001595632"/>
    </source>
</evidence>
<keyword evidence="4" id="KW-1003">Cell membrane</keyword>
<gene>
    <name evidence="9" type="ORF">ACFOGP_07825</name>
</gene>
<dbReference type="Pfam" id="PF01594">
    <property type="entry name" value="AI-2E_transport"/>
    <property type="match status" value="1"/>
</dbReference>
<dbReference type="PANTHER" id="PTHR21716:SF67">
    <property type="entry name" value="TRANSPORT PROTEIN YDIK-RELATED"/>
    <property type="match status" value="1"/>
</dbReference>
<protein>
    <submittedName>
        <fullName evidence="9">AI-2E family transporter</fullName>
    </submittedName>
</protein>
<accession>A0ABV7GQT3</accession>
<dbReference type="EMBL" id="JBHRTB010000010">
    <property type="protein sequence ID" value="MFC3142613.1"/>
    <property type="molecule type" value="Genomic_DNA"/>
</dbReference>
<keyword evidence="5 8" id="KW-0812">Transmembrane</keyword>
<organism evidence="9 10">
    <name type="scientific">Psychromarinibacter halotolerans</name>
    <dbReference type="NCBI Taxonomy" id="1775175"/>
    <lineage>
        <taxon>Bacteria</taxon>
        <taxon>Pseudomonadati</taxon>
        <taxon>Pseudomonadota</taxon>
        <taxon>Alphaproteobacteria</taxon>
        <taxon>Rhodobacterales</taxon>
        <taxon>Paracoccaceae</taxon>
        <taxon>Psychromarinibacter</taxon>
    </lineage>
</organism>
<feature type="transmembrane region" description="Helical" evidence="8">
    <location>
        <begin position="228"/>
        <end position="248"/>
    </location>
</feature>
<dbReference type="RefSeq" id="WP_275633405.1">
    <property type="nucleotide sequence ID" value="NZ_JARGYD010000005.1"/>
</dbReference>
<feature type="transmembrane region" description="Helical" evidence="8">
    <location>
        <begin position="288"/>
        <end position="305"/>
    </location>
</feature>
<feature type="transmembrane region" description="Helical" evidence="8">
    <location>
        <begin position="172"/>
        <end position="191"/>
    </location>
</feature>
<dbReference type="InterPro" id="IPR002549">
    <property type="entry name" value="AI-2E-like"/>
</dbReference>
<comment type="similarity">
    <text evidence="2">Belongs to the autoinducer-2 exporter (AI-2E) (TC 2.A.86) family.</text>
</comment>
<dbReference type="PANTHER" id="PTHR21716">
    <property type="entry name" value="TRANSMEMBRANE PROTEIN"/>
    <property type="match status" value="1"/>
</dbReference>
<evidence type="ECO:0000256" key="5">
    <source>
        <dbReference type="ARBA" id="ARBA00022692"/>
    </source>
</evidence>